<dbReference type="InterPro" id="IPR023614">
    <property type="entry name" value="Porin_dom_sf"/>
</dbReference>
<organism evidence="3 4">
    <name type="scientific">Sphingomonas limnosediminicola</name>
    <dbReference type="NCBI Taxonomy" id="940133"/>
    <lineage>
        <taxon>Bacteria</taxon>
        <taxon>Pseudomonadati</taxon>
        <taxon>Pseudomonadota</taxon>
        <taxon>Alphaproteobacteria</taxon>
        <taxon>Sphingomonadales</taxon>
        <taxon>Sphingomonadaceae</taxon>
        <taxon>Sphingomonas</taxon>
    </lineage>
</organism>
<dbReference type="InterPro" id="IPR033900">
    <property type="entry name" value="Gram_neg_porin_domain"/>
</dbReference>
<feature type="chain" id="PRO_5047127396" description="Porin domain-containing protein" evidence="1">
    <location>
        <begin position="18"/>
        <end position="227"/>
    </location>
</feature>
<evidence type="ECO:0000259" key="2">
    <source>
        <dbReference type="Pfam" id="PF13609"/>
    </source>
</evidence>
<comment type="caution">
    <text evidence="3">The sequence shown here is derived from an EMBL/GenBank/DDBJ whole genome shotgun (WGS) entry which is preliminary data.</text>
</comment>
<dbReference type="Pfam" id="PF13609">
    <property type="entry name" value="Porin_4"/>
    <property type="match status" value="1"/>
</dbReference>
<feature type="domain" description="Porin" evidence="2">
    <location>
        <begin position="70"/>
        <end position="200"/>
    </location>
</feature>
<dbReference type="Proteomes" id="UP001500827">
    <property type="component" value="Unassembled WGS sequence"/>
</dbReference>
<evidence type="ECO:0000313" key="3">
    <source>
        <dbReference type="EMBL" id="GAA3899423.1"/>
    </source>
</evidence>
<dbReference type="EMBL" id="BAABBM010000001">
    <property type="protein sequence ID" value="GAA3899423.1"/>
    <property type="molecule type" value="Genomic_DNA"/>
</dbReference>
<feature type="signal peptide" evidence="1">
    <location>
        <begin position="1"/>
        <end position="17"/>
    </location>
</feature>
<dbReference type="SUPFAM" id="SSF56935">
    <property type="entry name" value="Porins"/>
    <property type="match status" value="1"/>
</dbReference>
<evidence type="ECO:0000313" key="4">
    <source>
        <dbReference type="Proteomes" id="UP001500827"/>
    </source>
</evidence>
<reference evidence="4" key="1">
    <citation type="journal article" date="2019" name="Int. J. Syst. Evol. Microbiol.">
        <title>The Global Catalogue of Microorganisms (GCM) 10K type strain sequencing project: providing services to taxonomists for standard genome sequencing and annotation.</title>
        <authorList>
            <consortium name="The Broad Institute Genomics Platform"/>
            <consortium name="The Broad Institute Genome Sequencing Center for Infectious Disease"/>
            <person name="Wu L."/>
            <person name="Ma J."/>
        </authorList>
    </citation>
    <scope>NUCLEOTIDE SEQUENCE [LARGE SCALE GENOMIC DNA]</scope>
    <source>
        <strain evidence="4">JCM 17543</strain>
    </source>
</reference>
<sequence>MLAAVAAGGLVLSPAIAATSTKKKPVAVSLSFDPMSSFTPANADPKLAAQFAGKGLALTDFKFTPAPAKGRPAQVRVAIRARTTPAQTDLAQASVSTAAVNALNPTSYNLGVAIGWKRFAVSGDVAQVKSADAAIGGRETAIVGVSYSLKKFTGRVAVGAERTAGSPVPALRKGDNVSLDVGGSYDLSRRIALTGGVRYNIERDRLSALQDARRDSQAVYLGTALKF</sequence>
<accession>A0ABP7LGW6</accession>
<dbReference type="Gene3D" id="2.40.160.10">
    <property type="entry name" value="Porin"/>
    <property type="match status" value="1"/>
</dbReference>
<name>A0ABP7LGW6_9SPHN</name>
<evidence type="ECO:0000256" key="1">
    <source>
        <dbReference type="SAM" id="SignalP"/>
    </source>
</evidence>
<gene>
    <name evidence="3" type="ORF">GCM10022276_17810</name>
</gene>
<keyword evidence="1" id="KW-0732">Signal</keyword>
<keyword evidence="4" id="KW-1185">Reference proteome</keyword>
<protein>
    <recommendedName>
        <fullName evidence="2">Porin domain-containing protein</fullName>
    </recommendedName>
</protein>
<proteinExistence type="predicted"/>